<feature type="region of interest" description="Disordered" evidence="1">
    <location>
        <begin position="145"/>
        <end position="173"/>
    </location>
</feature>
<accession>A0A2R5GV91</accession>
<evidence type="ECO:0000313" key="2">
    <source>
        <dbReference type="EMBL" id="GBG34772.1"/>
    </source>
</evidence>
<feature type="region of interest" description="Disordered" evidence="1">
    <location>
        <begin position="228"/>
        <end position="257"/>
    </location>
</feature>
<feature type="compositionally biased region" description="Polar residues" evidence="1">
    <location>
        <begin position="153"/>
        <end position="165"/>
    </location>
</feature>
<gene>
    <name evidence="2" type="ORF">FCC1311_109942</name>
</gene>
<comment type="caution">
    <text evidence="2">The sequence shown here is derived from an EMBL/GenBank/DDBJ whole genome shotgun (WGS) entry which is preliminary data.</text>
</comment>
<organism evidence="2 3">
    <name type="scientific">Hondaea fermentalgiana</name>
    <dbReference type="NCBI Taxonomy" id="2315210"/>
    <lineage>
        <taxon>Eukaryota</taxon>
        <taxon>Sar</taxon>
        <taxon>Stramenopiles</taxon>
        <taxon>Bigyra</taxon>
        <taxon>Labyrinthulomycetes</taxon>
        <taxon>Thraustochytrida</taxon>
        <taxon>Thraustochytriidae</taxon>
        <taxon>Hondaea</taxon>
    </lineage>
</organism>
<evidence type="ECO:0000313" key="3">
    <source>
        <dbReference type="Proteomes" id="UP000241890"/>
    </source>
</evidence>
<feature type="compositionally biased region" description="Low complexity" evidence="1">
    <location>
        <begin position="103"/>
        <end position="123"/>
    </location>
</feature>
<keyword evidence="3" id="KW-1185">Reference proteome</keyword>
<evidence type="ECO:0000256" key="1">
    <source>
        <dbReference type="SAM" id="MobiDB-lite"/>
    </source>
</evidence>
<reference evidence="2 3" key="1">
    <citation type="submission" date="2017-12" db="EMBL/GenBank/DDBJ databases">
        <title>Sequencing, de novo assembly and annotation of complete genome of a new Thraustochytrid species, strain FCC1311.</title>
        <authorList>
            <person name="Sedici K."/>
            <person name="Godart F."/>
            <person name="Aiese Cigliano R."/>
            <person name="Sanseverino W."/>
            <person name="Barakat M."/>
            <person name="Ortet P."/>
            <person name="Marechal E."/>
            <person name="Cagnac O."/>
            <person name="Amato A."/>
        </authorList>
    </citation>
    <scope>NUCLEOTIDE SEQUENCE [LARGE SCALE GENOMIC DNA]</scope>
</reference>
<dbReference type="InParanoid" id="A0A2R5GV91"/>
<sequence>MEAAMGDEAAIIARLFEARYLGKLVGVLDDAGLLSFEALKDVTVEDIEQANEEELRPWEKKVVRGIVRDVKRMATQDTSTKRLSLASRARRSLARERREKPPQEFTAEVEATETVTEADATDTQAEDSWQAKLYSFGRYLWGSTQQEDEDATAEQNSPSDATSRRSISRKPRVIESGSHVRYVGRTLTRVHEQDLGVVTEKEGSVCTVEFGKPKASFEVDTSDLRLSRRRPMQRLRESLPRMQSSSQSKSSSSELETGDFVRYHGSHYRVQDRELGMVTRKDGSVCKVMFGRGKDRQYLDVDVDDLRIPKSFLYLRVASQRKTAAKMTDKVYEVMDRVREEMNKAYVKTKDSDAVSKALEKLEAVQEMGSAATAKAYDAIDQLKSAVAKALGPEMAEKLGISELKETADEEE</sequence>
<dbReference type="EMBL" id="BEYU01000215">
    <property type="protein sequence ID" value="GBG34772.1"/>
    <property type="molecule type" value="Genomic_DNA"/>
</dbReference>
<feature type="compositionally biased region" description="Basic and acidic residues" evidence="1">
    <location>
        <begin position="93"/>
        <end position="102"/>
    </location>
</feature>
<feature type="compositionally biased region" description="Low complexity" evidence="1">
    <location>
        <begin position="243"/>
        <end position="253"/>
    </location>
</feature>
<proteinExistence type="predicted"/>
<feature type="region of interest" description="Disordered" evidence="1">
    <location>
        <begin position="78"/>
        <end position="126"/>
    </location>
</feature>
<dbReference type="Proteomes" id="UP000241890">
    <property type="component" value="Unassembled WGS sequence"/>
</dbReference>
<protein>
    <submittedName>
        <fullName evidence="2">Uncharacterized protein</fullName>
    </submittedName>
</protein>
<name>A0A2R5GV91_9STRA</name>
<dbReference type="AlphaFoldDB" id="A0A2R5GV91"/>